<comment type="catalytic activity">
    <reaction evidence="7">
        <text>GTP + succinate + CoA = succinyl-CoA + GDP + phosphate</text>
        <dbReference type="Rhea" id="RHEA:22120"/>
        <dbReference type="ChEBI" id="CHEBI:30031"/>
        <dbReference type="ChEBI" id="CHEBI:37565"/>
        <dbReference type="ChEBI" id="CHEBI:43474"/>
        <dbReference type="ChEBI" id="CHEBI:57287"/>
        <dbReference type="ChEBI" id="CHEBI:57292"/>
        <dbReference type="ChEBI" id="CHEBI:58189"/>
    </reaction>
</comment>
<dbReference type="GO" id="GO:0000287">
    <property type="term" value="F:magnesium ion binding"/>
    <property type="evidence" value="ECO:0007669"/>
    <property type="project" value="UniProtKB-UniRule"/>
</dbReference>
<dbReference type="Proteomes" id="UP000608579">
    <property type="component" value="Unassembled WGS sequence"/>
</dbReference>
<dbReference type="Pfam" id="PF00549">
    <property type="entry name" value="Ligase_CoA"/>
    <property type="match status" value="1"/>
</dbReference>
<sequence length="374" mass="41212">MKLHEYEAKELFHEYGIPAPRFAVARSSEEAKKLAREMGGKVVVKAQVLVAGRGRAGGIRFAENPDEAASHAAELLGSRIKGEQVEMVLITPYTEMERELYLSIIVDRSRGVPVILASPEGGVEIEELARASPEKLLKLPIDPLVGLRNYHQRRVAKFLNLDDGLLTSAMDMLERIYRLFKDYDCELVEINPLAVTKENKLEAVDAKILIDDNALFRQRRFERPVDPSSLEEQARRMGFAYVELDGDIGIIGNGAGLTMATMDVVYEMGGRPANFLDIGGGASEDVVDKAATLLLRHPKVRVLFVNILGGITRCDEVAKGLVKAVKNVGATKKVVVRMMGTNEEEGRKILEGNGLYSYDNMEEAAKKATELAIG</sequence>
<feature type="binding site" evidence="7">
    <location>
        <begin position="52"/>
        <end position="54"/>
    </location>
    <ligand>
        <name>ATP</name>
        <dbReference type="ChEBI" id="CHEBI:30616"/>
    </ligand>
</feature>
<feature type="domain" description="ATP-grasp" evidence="8">
    <location>
        <begin position="9"/>
        <end position="221"/>
    </location>
</feature>
<gene>
    <name evidence="7" type="primary">sucC</name>
    <name evidence="9" type="ORF">EYH45_02335</name>
</gene>
<dbReference type="EC" id="6.2.1.5" evidence="7"/>
<dbReference type="GO" id="GO:0042709">
    <property type="term" value="C:succinate-CoA ligase complex"/>
    <property type="evidence" value="ECO:0007669"/>
    <property type="project" value="TreeGrafter"/>
</dbReference>
<name>A0A832ZVG8_CALS0</name>
<dbReference type="PROSITE" id="PS50975">
    <property type="entry name" value="ATP_GRASP"/>
    <property type="match status" value="1"/>
</dbReference>
<dbReference type="InterPro" id="IPR016102">
    <property type="entry name" value="Succinyl-CoA_synth-like"/>
</dbReference>
<dbReference type="GO" id="GO:0004775">
    <property type="term" value="F:succinate-CoA ligase (ADP-forming) activity"/>
    <property type="evidence" value="ECO:0007669"/>
    <property type="project" value="UniProtKB-UniRule"/>
</dbReference>
<dbReference type="FunFam" id="3.30.470.20:FF:000002">
    <property type="entry name" value="Succinate--CoA ligase [ADP-forming] subunit beta"/>
    <property type="match status" value="1"/>
</dbReference>
<dbReference type="AlphaFoldDB" id="A0A832ZVG8"/>
<evidence type="ECO:0000256" key="4">
    <source>
        <dbReference type="ARBA" id="ARBA00022741"/>
    </source>
</evidence>
<dbReference type="Gene3D" id="3.30.1490.20">
    <property type="entry name" value="ATP-grasp fold, A domain"/>
    <property type="match status" value="1"/>
</dbReference>
<dbReference type="GO" id="GO:0005524">
    <property type="term" value="F:ATP binding"/>
    <property type="evidence" value="ECO:0007669"/>
    <property type="project" value="UniProtKB-UniRule"/>
</dbReference>
<dbReference type="InterPro" id="IPR011761">
    <property type="entry name" value="ATP-grasp"/>
</dbReference>
<comment type="pathway">
    <text evidence="7">Carbohydrate metabolism; tricarboxylic acid cycle; succinate from succinyl-CoA (ligase route): step 1/1.</text>
</comment>
<evidence type="ECO:0000256" key="7">
    <source>
        <dbReference type="HAMAP-Rule" id="MF_00558"/>
    </source>
</evidence>
<feature type="binding site" evidence="7">
    <location>
        <begin position="310"/>
        <end position="312"/>
    </location>
    <ligand>
        <name>substrate</name>
        <note>ligand shared with subunit alpha</note>
    </ligand>
</feature>
<dbReference type="PANTHER" id="PTHR11815:SF10">
    <property type="entry name" value="SUCCINATE--COA LIGASE [GDP-FORMING] SUBUNIT BETA, MITOCHONDRIAL"/>
    <property type="match status" value="1"/>
</dbReference>
<dbReference type="InterPro" id="IPR013815">
    <property type="entry name" value="ATP_grasp_subdomain_1"/>
</dbReference>
<dbReference type="PANTHER" id="PTHR11815">
    <property type="entry name" value="SUCCINYL-COA SYNTHETASE BETA CHAIN"/>
    <property type="match status" value="1"/>
</dbReference>
<dbReference type="HAMAP" id="MF_00558">
    <property type="entry name" value="Succ_CoA_beta"/>
    <property type="match status" value="1"/>
</dbReference>
<organism evidence="9 10">
    <name type="scientific">Caldiarchaeum subterraneum</name>
    <dbReference type="NCBI Taxonomy" id="311458"/>
    <lineage>
        <taxon>Archaea</taxon>
        <taxon>Nitrososphaerota</taxon>
        <taxon>Candidatus Caldarchaeales</taxon>
        <taxon>Candidatus Caldarchaeaceae</taxon>
        <taxon>Candidatus Caldarchaeum</taxon>
    </lineage>
</organism>
<dbReference type="SUPFAM" id="SSF56059">
    <property type="entry name" value="Glutathione synthetase ATP-binding domain-like"/>
    <property type="match status" value="1"/>
</dbReference>
<dbReference type="NCBIfam" id="TIGR01016">
    <property type="entry name" value="sucCoAbeta"/>
    <property type="match status" value="1"/>
</dbReference>
<feature type="binding site" evidence="7">
    <location>
        <position position="99"/>
    </location>
    <ligand>
        <name>ATP</name>
        <dbReference type="ChEBI" id="CHEBI:30616"/>
    </ligand>
</feature>
<keyword evidence="2 7" id="KW-0436">Ligase</keyword>
<keyword evidence="1 7" id="KW-0816">Tricarboxylic acid cycle</keyword>
<keyword evidence="6 7" id="KW-0460">Magnesium</keyword>
<comment type="caution">
    <text evidence="7">Lacks conserved residue(s) required for the propagation of feature annotation.</text>
</comment>
<dbReference type="Gene3D" id="3.40.50.261">
    <property type="entry name" value="Succinyl-CoA synthetase domains"/>
    <property type="match status" value="1"/>
</dbReference>
<evidence type="ECO:0000256" key="3">
    <source>
        <dbReference type="ARBA" id="ARBA00022723"/>
    </source>
</evidence>
<dbReference type="Gene3D" id="3.30.470.20">
    <property type="entry name" value="ATP-grasp fold, B domain"/>
    <property type="match status" value="1"/>
</dbReference>
<dbReference type="Pfam" id="PF08442">
    <property type="entry name" value="ATP-grasp_2"/>
    <property type="match status" value="1"/>
</dbReference>
<evidence type="ECO:0000256" key="6">
    <source>
        <dbReference type="ARBA" id="ARBA00022842"/>
    </source>
</evidence>
<comment type="caution">
    <text evidence="9">The sequence shown here is derived from an EMBL/GenBank/DDBJ whole genome shotgun (WGS) entry which is preliminary data.</text>
</comment>
<dbReference type="FunFam" id="3.40.50.261:FF:000007">
    <property type="entry name" value="Succinate--CoA ligase [ADP-forming] subunit beta"/>
    <property type="match status" value="1"/>
</dbReference>
<dbReference type="InterPro" id="IPR005809">
    <property type="entry name" value="Succ_CoA_ligase-like_bsu"/>
</dbReference>
<feature type="binding site" evidence="7">
    <location>
        <position position="205"/>
    </location>
    <ligand>
        <name>Mg(2+)</name>
        <dbReference type="ChEBI" id="CHEBI:18420"/>
    </ligand>
</feature>
<dbReference type="GO" id="GO:0006104">
    <property type="term" value="P:succinyl-CoA metabolic process"/>
    <property type="evidence" value="ECO:0007669"/>
    <property type="project" value="TreeGrafter"/>
</dbReference>
<evidence type="ECO:0000313" key="10">
    <source>
        <dbReference type="Proteomes" id="UP000608579"/>
    </source>
</evidence>
<comment type="subunit">
    <text evidence="7">Heterotetramer of two alpha and two beta subunits.</text>
</comment>
<evidence type="ECO:0000256" key="2">
    <source>
        <dbReference type="ARBA" id="ARBA00022598"/>
    </source>
</evidence>
<keyword evidence="4 7" id="KW-0547">Nucleotide-binding</keyword>
<evidence type="ECO:0000259" key="8">
    <source>
        <dbReference type="PROSITE" id="PS50975"/>
    </source>
</evidence>
<comment type="similarity">
    <text evidence="7">Belongs to the succinate/malate CoA ligase beta subunit family.</text>
</comment>
<accession>A0A832ZVG8</accession>
<dbReference type="NCBIfam" id="NF001913">
    <property type="entry name" value="PRK00696.1"/>
    <property type="match status" value="1"/>
</dbReference>
<evidence type="ECO:0000313" key="9">
    <source>
        <dbReference type="EMBL" id="HIQ29383.1"/>
    </source>
</evidence>
<dbReference type="PROSITE" id="PS01217">
    <property type="entry name" value="SUCCINYL_COA_LIG_3"/>
    <property type="match status" value="1"/>
</dbReference>
<reference evidence="9" key="1">
    <citation type="journal article" date="2020" name="ISME J.">
        <title>Gammaproteobacteria mediating utilization of methyl-, sulfur- and petroleum organic compounds in deep ocean hydrothermal plumes.</title>
        <authorList>
            <person name="Zhou Z."/>
            <person name="Liu Y."/>
            <person name="Pan J."/>
            <person name="Cron B.R."/>
            <person name="Toner B.M."/>
            <person name="Anantharaman K."/>
            <person name="Breier J.A."/>
            <person name="Dick G.J."/>
            <person name="Li M."/>
        </authorList>
    </citation>
    <scope>NUCLEOTIDE SEQUENCE</scope>
    <source>
        <strain evidence="9">SZUA-1515</strain>
    </source>
</reference>
<keyword evidence="3 7" id="KW-0479">Metal-binding</keyword>
<dbReference type="InterPro" id="IPR013650">
    <property type="entry name" value="ATP-grasp_succ-CoA_synth-type"/>
</dbReference>
<dbReference type="InterPro" id="IPR017866">
    <property type="entry name" value="Succ-CoA_synthase_bsu_CS"/>
</dbReference>
<dbReference type="PIRSF" id="PIRSF001554">
    <property type="entry name" value="SucCS_beta"/>
    <property type="match status" value="1"/>
</dbReference>
<keyword evidence="5 7" id="KW-0067">ATP-binding</keyword>
<protein>
    <recommendedName>
        <fullName evidence="7">Succinate--CoA ligase [ADP-forming] subunit beta</fullName>
        <ecNumber evidence="7">6.2.1.5</ecNumber>
    </recommendedName>
    <alternativeName>
        <fullName evidence="7">Succinyl-CoA synthetase subunit beta</fullName>
        <shortName evidence="7">SCS-beta</shortName>
    </alternativeName>
</protein>
<dbReference type="GO" id="GO:0006099">
    <property type="term" value="P:tricarboxylic acid cycle"/>
    <property type="evidence" value="ECO:0007669"/>
    <property type="project" value="UniProtKB-UniRule"/>
</dbReference>
<feature type="binding site" evidence="7">
    <location>
        <position position="253"/>
    </location>
    <ligand>
        <name>substrate</name>
        <note>ligand shared with subunit alpha</note>
    </ligand>
</feature>
<comment type="catalytic activity">
    <reaction evidence="7">
        <text>succinate + ATP + CoA = succinyl-CoA + ADP + phosphate</text>
        <dbReference type="Rhea" id="RHEA:17661"/>
        <dbReference type="ChEBI" id="CHEBI:30031"/>
        <dbReference type="ChEBI" id="CHEBI:30616"/>
        <dbReference type="ChEBI" id="CHEBI:43474"/>
        <dbReference type="ChEBI" id="CHEBI:57287"/>
        <dbReference type="ChEBI" id="CHEBI:57292"/>
        <dbReference type="ChEBI" id="CHEBI:456216"/>
        <dbReference type="EC" id="6.2.1.5"/>
    </reaction>
</comment>
<comment type="function">
    <text evidence="7">Succinyl-CoA synthetase functions in the citric acid cycle (TCA), coupling the hydrolysis of succinyl-CoA to the synthesis of either ATP or GTP and thus represents the only step of substrate-level phosphorylation in the TCA. The beta subunit provides nucleotide specificity of the enzyme and binds the substrate succinate, while the binding sites for coenzyme A and phosphate are found in the alpha subunit.</text>
</comment>
<feature type="binding site" evidence="7">
    <location>
        <position position="45"/>
    </location>
    <ligand>
        <name>ATP</name>
        <dbReference type="ChEBI" id="CHEBI:30616"/>
    </ligand>
</feature>
<dbReference type="SUPFAM" id="SSF52210">
    <property type="entry name" value="Succinyl-CoA synthetase domains"/>
    <property type="match status" value="1"/>
</dbReference>
<feature type="binding site" evidence="7">
    <location>
        <position position="94"/>
    </location>
    <ligand>
        <name>ATP</name>
        <dbReference type="ChEBI" id="CHEBI:30616"/>
    </ligand>
</feature>
<evidence type="ECO:0000256" key="1">
    <source>
        <dbReference type="ARBA" id="ARBA00022532"/>
    </source>
</evidence>
<feature type="binding site" evidence="7">
    <location>
        <position position="191"/>
    </location>
    <ligand>
        <name>Mg(2+)</name>
        <dbReference type="ChEBI" id="CHEBI:18420"/>
    </ligand>
</feature>
<dbReference type="InterPro" id="IPR005811">
    <property type="entry name" value="SUCC_ACL_C"/>
</dbReference>
<dbReference type="EMBL" id="DQVM01000042">
    <property type="protein sequence ID" value="HIQ29383.1"/>
    <property type="molecule type" value="Genomic_DNA"/>
</dbReference>
<proteinExistence type="inferred from homology"/>
<dbReference type="UniPathway" id="UPA00223">
    <property type="reaction ID" value="UER00999"/>
</dbReference>
<evidence type="ECO:0000256" key="5">
    <source>
        <dbReference type="ARBA" id="ARBA00022840"/>
    </source>
</evidence>
<comment type="cofactor">
    <cofactor evidence="7">
        <name>Mg(2+)</name>
        <dbReference type="ChEBI" id="CHEBI:18420"/>
    </cofactor>
    <text evidence="7">Binds 1 Mg(2+) ion per subunit.</text>
</comment>